<dbReference type="OrthoDB" id="1201186at2"/>
<keyword evidence="2" id="KW-0223">Dioxygenase</keyword>
<reference evidence="2 3" key="1">
    <citation type="submission" date="2016-11" db="EMBL/GenBank/DDBJ databases">
        <authorList>
            <person name="Jaros S."/>
            <person name="Januszkiewicz K."/>
            <person name="Wedrychowicz H."/>
        </authorList>
    </citation>
    <scope>NUCLEOTIDE SEQUENCE [LARGE SCALE GENOMIC DNA]</scope>
    <source>
        <strain evidence="2 3">DSM 24574</strain>
    </source>
</reference>
<dbReference type="Proteomes" id="UP000184212">
    <property type="component" value="Unassembled WGS sequence"/>
</dbReference>
<evidence type="ECO:0000256" key="1">
    <source>
        <dbReference type="SAM" id="SignalP"/>
    </source>
</evidence>
<dbReference type="EMBL" id="FQWQ01000001">
    <property type="protein sequence ID" value="SHG91927.1"/>
    <property type="molecule type" value="Genomic_DNA"/>
</dbReference>
<sequence>MNILKQINSAWPTRWAVVFLFLFLNCSPDQSDDPIPYQPFADIVMNLNLPENTGLRSTGGYRYIGGGIRGIILYNQGSNVFYAYERNCSFHPNDACATVNVDVSTLFMIDPCCNSQFNFSTGNPQGGAASRPLRKYRTTLLANTLTITDEIVDQ</sequence>
<keyword evidence="2" id="KW-0560">Oxidoreductase</keyword>
<dbReference type="Gene3D" id="2.102.10.10">
    <property type="entry name" value="Rieske [2Fe-2S] iron-sulphur domain"/>
    <property type="match status" value="1"/>
</dbReference>
<gene>
    <name evidence="2" type="ORF">SAMN04488109_2472</name>
</gene>
<keyword evidence="1" id="KW-0732">Signal</keyword>
<dbReference type="GO" id="GO:0051537">
    <property type="term" value="F:2 iron, 2 sulfur cluster binding"/>
    <property type="evidence" value="ECO:0007669"/>
    <property type="project" value="InterPro"/>
</dbReference>
<protein>
    <submittedName>
        <fullName evidence="2">Ferredoxin subunit of nitrite reductase or a ring-hydroxylating dioxygenase</fullName>
    </submittedName>
</protein>
<name>A0A1M5NR29_9BACT</name>
<dbReference type="RefSeq" id="WP_084138045.1">
    <property type="nucleotide sequence ID" value="NZ_FQWQ01000001.1"/>
</dbReference>
<feature type="chain" id="PRO_5012409431" evidence="1">
    <location>
        <begin position="32"/>
        <end position="154"/>
    </location>
</feature>
<evidence type="ECO:0000313" key="2">
    <source>
        <dbReference type="EMBL" id="SHG91927.1"/>
    </source>
</evidence>
<proteinExistence type="predicted"/>
<dbReference type="InterPro" id="IPR036922">
    <property type="entry name" value="Rieske_2Fe-2S_sf"/>
</dbReference>
<feature type="signal peptide" evidence="1">
    <location>
        <begin position="1"/>
        <end position="31"/>
    </location>
</feature>
<dbReference type="STRING" id="947013.SAMN04488109_2472"/>
<organism evidence="2 3">
    <name type="scientific">Chryseolinea serpens</name>
    <dbReference type="NCBI Taxonomy" id="947013"/>
    <lineage>
        <taxon>Bacteria</taxon>
        <taxon>Pseudomonadati</taxon>
        <taxon>Bacteroidota</taxon>
        <taxon>Cytophagia</taxon>
        <taxon>Cytophagales</taxon>
        <taxon>Fulvivirgaceae</taxon>
        <taxon>Chryseolinea</taxon>
    </lineage>
</organism>
<accession>A0A1M5NR29</accession>
<dbReference type="AlphaFoldDB" id="A0A1M5NR29"/>
<dbReference type="GO" id="GO:0051213">
    <property type="term" value="F:dioxygenase activity"/>
    <property type="evidence" value="ECO:0007669"/>
    <property type="project" value="UniProtKB-KW"/>
</dbReference>
<keyword evidence="3" id="KW-1185">Reference proteome</keyword>
<evidence type="ECO:0000313" key="3">
    <source>
        <dbReference type="Proteomes" id="UP000184212"/>
    </source>
</evidence>